<comment type="caution">
    <text evidence="1">The sequence shown here is derived from an EMBL/GenBank/DDBJ whole genome shotgun (WGS) entry which is preliminary data.</text>
</comment>
<evidence type="ECO:0000313" key="1">
    <source>
        <dbReference type="EMBL" id="RKJ98700.1"/>
    </source>
</evidence>
<dbReference type="EMBL" id="NKDB02000001">
    <property type="protein sequence ID" value="RKJ98700.1"/>
    <property type="molecule type" value="Genomic_DNA"/>
</dbReference>
<name>A0A3R7EFS9_9BURK</name>
<reference evidence="1 2" key="1">
    <citation type="submission" date="2018-09" db="EMBL/GenBank/DDBJ databases">
        <title>Genome comparison of Alicycliphilus sp. BQ1, a polyurethanolytic bacterium, with its closest phylogenetic relatives Alicycliphilus denitrificans BC and K601, unable to attack polyurethane.</title>
        <authorList>
            <person name="Loza-Tavera H."/>
            <person name="Lozano L."/>
            <person name="Cevallos M."/>
            <person name="Maya-Lucas O."/>
            <person name="Garcia-Mena J."/>
            <person name="Hernandez J."/>
        </authorList>
    </citation>
    <scope>NUCLEOTIDE SEQUENCE [LARGE SCALE GENOMIC DNA]</scope>
    <source>
        <strain evidence="1 2">BQ1</strain>
    </source>
</reference>
<proteinExistence type="predicted"/>
<dbReference type="AlphaFoldDB" id="A0A3R7EFS9"/>
<evidence type="ECO:0000313" key="2">
    <source>
        <dbReference type="Proteomes" id="UP000216225"/>
    </source>
</evidence>
<sequence length="92" mass="9140">MNRIVLHIDRLVLRGIDPADTPALAAALHDALAQRLAAPGAAAALPSLPAAARLRADRVTLAADGDAGAHGQALGQALGQAVARLLTPGVGT</sequence>
<dbReference type="RefSeq" id="WP_094434958.1">
    <property type="nucleotide sequence ID" value="NZ_NKDB02000001.1"/>
</dbReference>
<protein>
    <submittedName>
        <fullName evidence="1">Uncharacterized protein</fullName>
    </submittedName>
</protein>
<accession>A0A3R7EFS9</accession>
<gene>
    <name evidence="1" type="ORF">CE154_002755</name>
</gene>
<dbReference type="Proteomes" id="UP000216225">
    <property type="component" value="Unassembled WGS sequence"/>
</dbReference>
<organism evidence="1 2">
    <name type="scientific">Alicycliphilus denitrificans</name>
    <dbReference type="NCBI Taxonomy" id="179636"/>
    <lineage>
        <taxon>Bacteria</taxon>
        <taxon>Pseudomonadati</taxon>
        <taxon>Pseudomonadota</taxon>
        <taxon>Betaproteobacteria</taxon>
        <taxon>Burkholderiales</taxon>
        <taxon>Comamonadaceae</taxon>
        <taxon>Alicycliphilus</taxon>
    </lineage>
</organism>